<feature type="domain" description="Multidrug resistance protein MdtA-like barrel-sandwich hybrid" evidence="5">
    <location>
        <begin position="59"/>
        <end position="199"/>
    </location>
</feature>
<dbReference type="SUPFAM" id="SSF111369">
    <property type="entry name" value="HlyD-like secretion proteins"/>
    <property type="match status" value="1"/>
</dbReference>
<protein>
    <submittedName>
        <fullName evidence="8">Membrane fusion protein, multidrug efflux system</fullName>
    </submittedName>
</protein>
<dbReference type="InterPro" id="IPR058624">
    <property type="entry name" value="MdtA-like_HH"/>
</dbReference>
<organism evidence="8 9">
    <name type="scientific">Pontivivens marinum</name>
    <dbReference type="NCBI Taxonomy" id="1690039"/>
    <lineage>
        <taxon>Bacteria</taxon>
        <taxon>Pseudomonadati</taxon>
        <taxon>Pseudomonadota</taxon>
        <taxon>Alphaproteobacteria</taxon>
        <taxon>Rhodobacterales</taxon>
        <taxon>Paracoccaceae</taxon>
        <taxon>Pontivivens</taxon>
    </lineage>
</organism>
<evidence type="ECO:0000313" key="9">
    <source>
        <dbReference type="Proteomes" id="UP000220034"/>
    </source>
</evidence>
<evidence type="ECO:0000256" key="3">
    <source>
        <dbReference type="SAM" id="SignalP"/>
    </source>
</evidence>
<gene>
    <name evidence="8" type="ORF">SAMN06273572_105275</name>
</gene>
<dbReference type="InterPro" id="IPR058625">
    <property type="entry name" value="MdtA-like_BSH"/>
</dbReference>
<evidence type="ECO:0000259" key="4">
    <source>
        <dbReference type="Pfam" id="PF25876"/>
    </source>
</evidence>
<dbReference type="Gene3D" id="2.40.50.100">
    <property type="match status" value="1"/>
</dbReference>
<dbReference type="InterPro" id="IPR006143">
    <property type="entry name" value="RND_pump_MFP"/>
</dbReference>
<feature type="domain" description="Multidrug resistance protein MdtA-like beta-barrel" evidence="6">
    <location>
        <begin position="204"/>
        <end position="292"/>
    </location>
</feature>
<dbReference type="OrthoDB" id="7811737at2"/>
<keyword evidence="9" id="KW-1185">Reference proteome</keyword>
<reference evidence="9" key="1">
    <citation type="submission" date="2017-09" db="EMBL/GenBank/DDBJ databases">
        <authorList>
            <person name="Varghese N."/>
            <person name="Submissions S."/>
        </authorList>
    </citation>
    <scope>NUCLEOTIDE SEQUENCE [LARGE SCALE GENOMIC DNA]</scope>
    <source>
        <strain evidence="9">C7</strain>
    </source>
</reference>
<dbReference type="Gene3D" id="2.40.30.170">
    <property type="match status" value="1"/>
</dbReference>
<comment type="similarity">
    <text evidence="2">Belongs to the membrane fusion protein (MFP) (TC 8.A.1) family.</text>
</comment>
<evidence type="ECO:0000259" key="5">
    <source>
        <dbReference type="Pfam" id="PF25917"/>
    </source>
</evidence>
<dbReference type="PANTHER" id="PTHR30158">
    <property type="entry name" value="ACRA/E-RELATED COMPONENT OF DRUG EFFLUX TRANSPORTER"/>
    <property type="match status" value="1"/>
</dbReference>
<comment type="subcellular location">
    <subcellularLocation>
        <location evidence="1">Cell envelope</location>
    </subcellularLocation>
</comment>
<dbReference type="Gene3D" id="1.10.287.470">
    <property type="entry name" value="Helix hairpin bin"/>
    <property type="match status" value="1"/>
</dbReference>
<dbReference type="NCBIfam" id="TIGR01730">
    <property type="entry name" value="RND_mfp"/>
    <property type="match status" value="1"/>
</dbReference>
<dbReference type="Pfam" id="PF25967">
    <property type="entry name" value="RND-MFP_C"/>
    <property type="match status" value="1"/>
</dbReference>
<evidence type="ECO:0000256" key="2">
    <source>
        <dbReference type="ARBA" id="ARBA00009477"/>
    </source>
</evidence>
<dbReference type="AlphaFoldDB" id="A0A2C9CWN0"/>
<evidence type="ECO:0000259" key="6">
    <source>
        <dbReference type="Pfam" id="PF25944"/>
    </source>
</evidence>
<dbReference type="Pfam" id="PF25917">
    <property type="entry name" value="BSH_RND"/>
    <property type="match status" value="1"/>
</dbReference>
<evidence type="ECO:0000256" key="1">
    <source>
        <dbReference type="ARBA" id="ARBA00004196"/>
    </source>
</evidence>
<dbReference type="EMBL" id="OCTN01000005">
    <property type="protein sequence ID" value="SOH94849.1"/>
    <property type="molecule type" value="Genomic_DNA"/>
</dbReference>
<dbReference type="PANTHER" id="PTHR30158:SF3">
    <property type="entry name" value="MULTIDRUG EFFLUX PUMP SUBUNIT ACRA-RELATED"/>
    <property type="match status" value="1"/>
</dbReference>
<dbReference type="Proteomes" id="UP000220034">
    <property type="component" value="Unassembled WGS sequence"/>
</dbReference>
<feature type="domain" description="Multidrug resistance protein MdtA-like C-terminal permuted SH3" evidence="7">
    <location>
        <begin position="295"/>
        <end position="355"/>
    </location>
</feature>
<sequence length="397" mass="41943">MTSRIRLFTSVFCVVATMYTPSNAQPMGSGPVEVGVIEATLQAVPQVATLPGRAVAFQEVEVRPRVSGVIEEILYTPGQQLEVGDPLFQIDKSAYLAQEASALADVAIAQANLQVAQSAADRAEQLAGRGYTEAEVETARASLLEAQATLDANEAAVEYAQVELSWTTITSPIIGRADVSDVSVGDLVTSGQSDELTTIVRADPIYVDMVEASSRILSVRRGIDDGSLQQADNMQATLFLENGDVFRGVGQMVTPGNSVSTTTGSVTVRFQFENEHHVVIPGSFVRGEITVGSVQAFLVPQRAATRGNSGDLTVFIVGEDGTAEQVTLSDDGSYQNSWIVREGLSEGDRIIVDGLSSLQAGQDVLPVAAMIDEDGLVRDLADTDAAAAPSTDGEETE</sequence>
<feature type="domain" description="Multidrug resistance protein MdtA-like alpha-helical hairpin" evidence="4">
    <location>
        <begin position="99"/>
        <end position="167"/>
    </location>
</feature>
<dbReference type="GO" id="GO:0005886">
    <property type="term" value="C:plasma membrane"/>
    <property type="evidence" value="ECO:0007669"/>
    <property type="project" value="UniProtKB-SubCell"/>
</dbReference>
<feature type="chain" id="PRO_5012112629" evidence="3">
    <location>
        <begin position="25"/>
        <end position="397"/>
    </location>
</feature>
<evidence type="ECO:0000313" key="8">
    <source>
        <dbReference type="EMBL" id="SOH94849.1"/>
    </source>
</evidence>
<keyword evidence="3" id="KW-0732">Signal</keyword>
<dbReference type="InterPro" id="IPR058627">
    <property type="entry name" value="MdtA-like_C"/>
</dbReference>
<accession>A0A2C9CWN0</accession>
<dbReference type="Gene3D" id="2.40.420.20">
    <property type="match status" value="1"/>
</dbReference>
<dbReference type="Pfam" id="PF25944">
    <property type="entry name" value="Beta-barrel_RND"/>
    <property type="match status" value="1"/>
</dbReference>
<dbReference type="GO" id="GO:0022857">
    <property type="term" value="F:transmembrane transporter activity"/>
    <property type="evidence" value="ECO:0007669"/>
    <property type="project" value="InterPro"/>
</dbReference>
<dbReference type="InterPro" id="IPR058626">
    <property type="entry name" value="MdtA-like_b-barrel"/>
</dbReference>
<proteinExistence type="inferred from homology"/>
<feature type="signal peptide" evidence="3">
    <location>
        <begin position="1"/>
        <end position="24"/>
    </location>
</feature>
<dbReference type="GO" id="GO:0046677">
    <property type="term" value="P:response to antibiotic"/>
    <property type="evidence" value="ECO:0007669"/>
    <property type="project" value="TreeGrafter"/>
</dbReference>
<name>A0A2C9CWN0_9RHOB</name>
<evidence type="ECO:0000259" key="7">
    <source>
        <dbReference type="Pfam" id="PF25967"/>
    </source>
</evidence>
<dbReference type="Pfam" id="PF25876">
    <property type="entry name" value="HH_MFP_RND"/>
    <property type="match status" value="1"/>
</dbReference>